<evidence type="ECO:0000313" key="3">
    <source>
        <dbReference type="Proteomes" id="UP000230052"/>
    </source>
</evidence>
<gene>
    <name evidence="2" type="ORF">COS99_05905</name>
</gene>
<organism evidence="2 3">
    <name type="scientific">Candidatus Aquitaenariimonas noxiae</name>
    <dbReference type="NCBI Taxonomy" id="1974741"/>
    <lineage>
        <taxon>Bacteria</taxon>
        <taxon>Pseudomonadati</taxon>
        <taxon>Candidatus Omnitrophota</taxon>
        <taxon>Candidatus Aquitaenariimonas</taxon>
    </lineage>
</organism>
<dbReference type="SUPFAM" id="SSF143422">
    <property type="entry name" value="Transposase IS200-like"/>
    <property type="match status" value="1"/>
</dbReference>
<dbReference type="InterPro" id="IPR002686">
    <property type="entry name" value="Transposase_17"/>
</dbReference>
<reference evidence="2 3" key="1">
    <citation type="submission" date="2017-09" db="EMBL/GenBank/DDBJ databases">
        <title>Depth-based differentiation of microbial function through sediment-hosted aquifers and enrichment of novel symbionts in the deep terrestrial subsurface.</title>
        <authorList>
            <person name="Probst A.J."/>
            <person name="Ladd B."/>
            <person name="Jarett J.K."/>
            <person name="Geller-Mcgrath D.E."/>
            <person name="Sieber C.M."/>
            <person name="Emerson J.B."/>
            <person name="Anantharaman K."/>
            <person name="Thomas B.C."/>
            <person name="Malmstrom R."/>
            <person name="Stieglmeier M."/>
            <person name="Klingl A."/>
            <person name="Woyke T."/>
            <person name="Ryan C.M."/>
            <person name="Banfield J.F."/>
        </authorList>
    </citation>
    <scope>NUCLEOTIDE SEQUENCE [LARGE SCALE GENOMIC DNA]</scope>
    <source>
        <strain evidence="2">CG07_land_8_20_14_0_80_42_15</strain>
    </source>
</reference>
<dbReference type="InterPro" id="IPR036515">
    <property type="entry name" value="Transposase_17_sf"/>
</dbReference>
<dbReference type="Proteomes" id="UP000230052">
    <property type="component" value="Unassembled WGS sequence"/>
</dbReference>
<name>A0A2J0KVP0_9BACT</name>
<dbReference type="AlphaFoldDB" id="A0A2J0KVP0"/>
<sequence>MPRQARLVLEGFCYHIINRGNRKESIFKDTDDYERYLKLLSRYKIKYNFKLYGWCLMNNHVHLILESNKLSNAMHGINLSYAQYFRFKYNKSGHFWEGRYKSFVIQKDQYLINCISYVEYNPVRANIVSRPEDYKWSSYSTRLLGQSNGLLDPLAL</sequence>
<accession>A0A2J0KVP0</accession>
<feature type="domain" description="Transposase IS200-like" evidence="1">
    <location>
        <begin position="9"/>
        <end position="121"/>
    </location>
</feature>
<dbReference type="Pfam" id="PF01797">
    <property type="entry name" value="Y1_Tnp"/>
    <property type="match status" value="1"/>
</dbReference>
<comment type="caution">
    <text evidence="2">The sequence shown here is derived from an EMBL/GenBank/DDBJ whole genome shotgun (WGS) entry which is preliminary data.</text>
</comment>
<dbReference type="SMART" id="SM01321">
    <property type="entry name" value="Y1_Tnp"/>
    <property type="match status" value="1"/>
</dbReference>
<dbReference type="PANTHER" id="PTHR34322:SF2">
    <property type="entry name" value="TRANSPOSASE IS200-LIKE DOMAIN-CONTAINING PROTEIN"/>
    <property type="match status" value="1"/>
</dbReference>
<dbReference type="PANTHER" id="PTHR34322">
    <property type="entry name" value="TRANSPOSASE, Y1_TNP DOMAIN-CONTAINING"/>
    <property type="match status" value="1"/>
</dbReference>
<dbReference type="GO" id="GO:0004803">
    <property type="term" value="F:transposase activity"/>
    <property type="evidence" value="ECO:0007669"/>
    <property type="project" value="InterPro"/>
</dbReference>
<protein>
    <recommendedName>
        <fullName evidence="1">Transposase IS200-like domain-containing protein</fullName>
    </recommendedName>
</protein>
<dbReference type="Gene3D" id="3.30.70.1290">
    <property type="entry name" value="Transposase IS200-like"/>
    <property type="match status" value="1"/>
</dbReference>
<proteinExistence type="predicted"/>
<dbReference type="GO" id="GO:0003677">
    <property type="term" value="F:DNA binding"/>
    <property type="evidence" value="ECO:0007669"/>
    <property type="project" value="InterPro"/>
</dbReference>
<dbReference type="EMBL" id="PEWV01000060">
    <property type="protein sequence ID" value="PIU41394.1"/>
    <property type="molecule type" value="Genomic_DNA"/>
</dbReference>
<evidence type="ECO:0000313" key="2">
    <source>
        <dbReference type="EMBL" id="PIU41394.1"/>
    </source>
</evidence>
<evidence type="ECO:0000259" key="1">
    <source>
        <dbReference type="SMART" id="SM01321"/>
    </source>
</evidence>
<dbReference type="GO" id="GO:0006313">
    <property type="term" value="P:DNA transposition"/>
    <property type="evidence" value="ECO:0007669"/>
    <property type="project" value="InterPro"/>
</dbReference>